<accession>A0A2T8HKH6</accession>
<dbReference type="AlphaFoldDB" id="A0A2T8HKH6"/>
<dbReference type="Proteomes" id="UP000245627">
    <property type="component" value="Unassembled WGS sequence"/>
</dbReference>
<comment type="caution">
    <text evidence="1">The sequence shown here is derived from an EMBL/GenBank/DDBJ whole genome shotgun (WGS) entry which is preliminary data.</text>
</comment>
<keyword evidence="2" id="KW-1185">Reference proteome</keyword>
<reference evidence="1 2" key="1">
    <citation type="submission" date="2018-04" db="EMBL/GenBank/DDBJ databases">
        <title>Sphingobacterium cortibacter sp. nov.</title>
        <authorList>
            <person name="Li Y."/>
        </authorList>
    </citation>
    <scope>NUCLEOTIDE SEQUENCE [LARGE SCALE GENOMIC DNA]</scope>
    <source>
        <strain evidence="1 2">2c-3</strain>
    </source>
</reference>
<dbReference type="OrthoDB" id="9807209at2"/>
<organism evidence="1 2">
    <name type="scientific">Sphingobacterium corticibacter</name>
    <dbReference type="NCBI Taxonomy" id="2171749"/>
    <lineage>
        <taxon>Bacteria</taxon>
        <taxon>Pseudomonadati</taxon>
        <taxon>Bacteroidota</taxon>
        <taxon>Sphingobacteriia</taxon>
        <taxon>Sphingobacteriales</taxon>
        <taxon>Sphingobacteriaceae</taxon>
        <taxon>Sphingobacterium</taxon>
    </lineage>
</organism>
<dbReference type="Gene3D" id="3.40.50.2000">
    <property type="entry name" value="Glycogen Phosphorylase B"/>
    <property type="match status" value="1"/>
</dbReference>
<gene>
    <name evidence="1" type="ORF">DC487_08545</name>
</gene>
<dbReference type="SUPFAM" id="SSF53756">
    <property type="entry name" value="UDP-Glycosyltransferase/glycogen phosphorylase"/>
    <property type="match status" value="1"/>
</dbReference>
<proteinExistence type="predicted"/>
<evidence type="ECO:0000313" key="1">
    <source>
        <dbReference type="EMBL" id="PVH25957.1"/>
    </source>
</evidence>
<dbReference type="RefSeq" id="WP_116775528.1">
    <property type="nucleotide sequence ID" value="NZ_QDKG01000002.1"/>
</dbReference>
<protein>
    <submittedName>
        <fullName evidence="1">Glycosyltransferase</fullName>
    </submittedName>
</protein>
<dbReference type="Pfam" id="PF13692">
    <property type="entry name" value="Glyco_trans_1_4"/>
    <property type="match status" value="1"/>
</dbReference>
<name>A0A2T8HKH6_9SPHI</name>
<keyword evidence="1" id="KW-0808">Transferase</keyword>
<dbReference type="EMBL" id="QDKG01000002">
    <property type="protein sequence ID" value="PVH25957.1"/>
    <property type="molecule type" value="Genomic_DNA"/>
</dbReference>
<evidence type="ECO:0000313" key="2">
    <source>
        <dbReference type="Proteomes" id="UP000245627"/>
    </source>
</evidence>
<dbReference type="GO" id="GO:0016740">
    <property type="term" value="F:transferase activity"/>
    <property type="evidence" value="ECO:0007669"/>
    <property type="project" value="UniProtKB-KW"/>
</dbReference>
<sequence length="413" mass="47512">MPRTKLFVIGQVWPEPTSSAAGWRMLQLLELFLKQYDEVHFASAAALSPHSHPLEEMGIACHSILLNDSSFDNLLRELNPDVVVFDRFMIEEQFGWRVAENCPQALRILDTEDLHFLRLARQEAYRQQISWSDELLYSPTAMRELAAIYRCDLSLIISRSEYELLVDQFRVHESLLYYLPFFAEKTNEADSASLPTFKERKNLIFIGNFLHEPNWKTVEELKKTYWPEIRKALPKAELHIYGAYASQKVEQLHRPQEGFLIKGRAGNARQTIQSYRLLLAPIPFGAGQKGKFVDAMITGTPSITSSVGAEGMNPEIWPGAVRDSLENFVSETMKLYKNEVYWLEKQALIPTALSNLMADDPAQMLFMQQITDLSENITLHRNQNMIGRILAQEQYAAKKYMSRWIEAKNISSK</sequence>